<comment type="caution">
    <text evidence="4">The sequence shown here is derived from an EMBL/GenBank/DDBJ whole genome shotgun (WGS) entry which is preliminary data.</text>
</comment>
<keyword evidence="5" id="KW-1185">Reference proteome</keyword>
<evidence type="ECO:0000313" key="4">
    <source>
        <dbReference type="EMBL" id="MFC5720520.1"/>
    </source>
</evidence>
<keyword evidence="2" id="KW-0812">Transmembrane</keyword>
<feature type="compositionally biased region" description="Pro residues" evidence="1">
    <location>
        <begin position="46"/>
        <end position="62"/>
    </location>
</feature>
<sequence length="534" mass="57135">MNDAVPHDDSRPQAPDDLTGPEAHPADRATRPSGTVPASVGATVPVPGPQPESGPHPGPWPQPGSWQQPGRPPHQSPAYPGYGPEPRKKLPRRTLVGIVGTAVLVFGTAVGTGTWLLWPVIGDGAGRRADKGTWSVPHTPAGDGPSKMIRGLWVTDKAVVKALPDGVHAYDPGNGKELWTTPHPAGATLCQASTDSTGDIAVLAVRRDGDKCSTFTAVDLNSGKTLWEHALDTQKHFSDAGDAIARTGDTVVLSAIGHTTEALRVSDGTRLWKETDKLLASKGCDKEYVSKGYTGGHRLVRLQSCWTADFKTVNELVGVDPATGRAQWSHKLGKEGGWAKVMATSPVVVNDPATGDDRRMRLTVLDDNGTVRTRLAEGAETDRGLLTADGSPSANVQIKGDKIFVVAAGQKTDEDDHNKMVAWSLTTGQRLWERKSTGYLQSYRAVTSDTDDVLAYVAGNVHDPSRLVRFDPDSGDTTLVRRYRSAARAHAWIGSDPYVLLHHGRLYLSAGFVGERRDGDSADRQKSLIALPAT</sequence>
<reference evidence="5" key="1">
    <citation type="journal article" date="2019" name="Int. J. Syst. Evol. Microbiol.">
        <title>The Global Catalogue of Microorganisms (GCM) 10K type strain sequencing project: providing services to taxonomists for standard genome sequencing and annotation.</title>
        <authorList>
            <consortium name="The Broad Institute Genomics Platform"/>
            <consortium name="The Broad Institute Genome Sequencing Center for Infectious Disease"/>
            <person name="Wu L."/>
            <person name="Ma J."/>
        </authorList>
    </citation>
    <scope>NUCLEOTIDE SEQUENCE [LARGE SCALE GENOMIC DNA]</scope>
    <source>
        <strain evidence="5">CGMCC 4.7304</strain>
    </source>
</reference>
<evidence type="ECO:0000256" key="2">
    <source>
        <dbReference type="SAM" id="Phobius"/>
    </source>
</evidence>
<feature type="compositionally biased region" description="Basic and acidic residues" evidence="1">
    <location>
        <begin position="1"/>
        <end position="11"/>
    </location>
</feature>
<dbReference type="PANTHER" id="PTHR34512">
    <property type="entry name" value="CELL SURFACE PROTEIN"/>
    <property type="match status" value="1"/>
</dbReference>
<dbReference type="EMBL" id="JBHSPB010000005">
    <property type="protein sequence ID" value="MFC5720520.1"/>
    <property type="molecule type" value="Genomic_DNA"/>
</dbReference>
<dbReference type="PANTHER" id="PTHR34512:SF30">
    <property type="entry name" value="OUTER MEMBRANE PROTEIN ASSEMBLY FACTOR BAMB"/>
    <property type="match status" value="1"/>
</dbReference>
<dbReference type="InterPro" id="IPR011047">
    <property type="entry name" value="Quinoprotein_ADH-like_sf"/>
</dbReference>
<evidence type="ECO:0000313" key="5">
    <source>
        <dbReference type="Proteomes" id="UP001596083"/>
    </source>
</evidence>
<feature type="region of interest" description="Disordered" evidence="1">
    <location>
        <begin position="1"/>
        <end position="88"/>
    </location>
</feature>
<evidence type="ECO:0000259" key="3">
    <source>
        <dbReference type="Pfam" id="PF13360"/>
    </source>
</evidence>
<dbReference type="SUPFAM" id="SSF50998">
    <property type="entry name" value="Quinoprotein alcohol dehydrogenase-like"/>
    <property type="match status" value="1"/>
</dbReference>
<feature type="domain" description="Pyrrolo-quinoline quinone repeat" evidence="3">
    <location>
        <begin position="315"/>
        <end position="476"/>
    </location>
</feature>
<organism evidence="4 5">
    <name type="scientific">Streptomyces gamaensis</name>
    <dbReference type="NCBI Taxonomy" id="1763542"/>
    <lineage>
        <taxon>Bacteria</taxon>
        <taxon>Bacillati</taxon>
        <taxon>Actinomycetota</taxon>
        <taxon>Actinomycetes</taxon>
        <taxon>Kitasatosporales</taxon>
        <taxon>Streptomycetaceae</taxon>
        <taxon>Streptomyces</taxon>
    </lineage>
</organism>
<feature type="transmembrane region" description="Helical" evidence="2">
    <location>
        <begin position="95"/>
        <end position="118"/>
    </location>
</feature>
<dbReference type="RefSeq" id="WP_390315668.1">
    <property type="nucleotide sequence ID" value="NZ_JBHSPB010000005.1"/>
</dbReference>
<accession>A0ABW0Z1K1</accession>
<dbReference type="Proteomes" id="UP001596083">
    <property type="component" value="Unassembled WGS sequence"/>
</dbReference>
<name>A0ABW0Z1K1_9ACTN</name>
<keyword evidence="2" id="KW-0472">Membrane</keyword>
<proteinExistence type="predicted"/>
<protein>
    <submittedName>
        <fullName evidence="4">PQQ-binding-like beta-propeller repeat protein</fullName>
    </submittedName>
</protein>
<dbReference type="Gene3D" id="2.130.10.10">
    <property type="entry name" value="YVTN repeat-like/Quinoprotein amine dehydrogenase"/>
    <property type="match status" value="2"/>
</dbReference>
<dbReference type="Pfam" id="PF13360">
    <property type="entry name" value="PQQ_2"/>
    <property type="match status" value="2"/>
</dbReference>
<gene>
    <name evidence="4" type="ORF">ACFP1Z_10140</name>
</gene>
<keyword evidence="2" id="KW-1133">Transmembrane helix</keyword>
<feature type="domain" description="Pyrrolo-quinoline quinone repeat" evidence="3">
    <location>
        <begin position="134"/>
        <end position="274"/>
    </location>
</feature>
<evidence type="ECO:0000256" key="1">
    <source>
        <dbReference type="SAM" id="MobiDB-lite"/>
    </source>
</evidence>
<dbReference type="InterPro" id="IPR002372">
    <property type="entry name" value="PQQ_rpt_dom"/>
</dbReference>
<dbReference type="InterPro" id="IPR015943">
    <property type="entry name" value="WD40/YVTN_repeat-like_dom_sf"/>
</dbReference>